<name>A0A6C0F7D3_9ZZZZ</name>
<reference evidence="2" key="1">
    <citation type="journal article" date="2020" name="Nature">
        <title>Giant virus diversity and host interactions through global metagenomics.</title>
        <authorList>
            <person name="Schulz F."/>
            <person name="Roux S."/>
            <person name="Paez-Espino D."/>
            <person name="Jungbluth S."/>
            <person name="Walsh D.A."/>
            <person name="Denef V.J."/>
            <person name="McMahon K.D."/>
            <person name="Konstantinidis K.T."/>
            <person name="Eloe-Fadrosh E.A."/>
            <person name="Kyrpides N.C."/>
            <person name="Woyke T."/>
        </authorList>
    </citation>
    <scope>NUCLEOTIDE SEQUENCE</scope>
    <source>
        <strain evidence="2">GVMAG-S-ERX556049-19</strain>
    </source>
</reference>
<dbReference type="PANTHER" id="PTHR16121:SF0">
    <property type="entry name" value="CAP-SPECIFIC MRNA (NUCLEOSIDE-2'-O-)-METHYLTRANSFERASE 1"/>
    <property type="match status" value="1"/>
</dbReference>
<protein>
    <recommendedName>
        <fullName evidence="1">Ribosomal RNA methyltransferase FtsJ domain-containing protein</fullName>
    </recommendedName>
</protein>
<dbReference type="GO" id="GO:0032259">
    <property type="term" value="P:methylation"/>
    <property type="evidence" value="ECO:0007669"/>
    <property type="project" value="InterPro"/>
</dbReference>
<evidence type="ECO:0000313" key="2">
    <source>
        <dbReference type="EMBL" id="QHT37726.1"/>
    </source>
</evidence>
<proteinExistence type="predicted"/>
<feature type="domain" description="Ribosomal RNA methyltransferase FtsJ" evidence="1">
    <location>
        <begin position="83"/>
        <end position="282"/>
    </location>
</feature>
<dbReference type="GO" id="GO:0005737">
    <property type="term" value="C:cytoplasm"/>
    <property type="evidence" value="ECO:0007669"/>
    <property type="project" value="TreeGrafter"/>
</dbReference>
<dbReference type="Gene3D" id="3.40.50.12760">
    <property type="match status" value="1"/>
</dbReference>
<organism evidence="2">
    <name type="scientific">viral metagenome</name>
    <dbReference type="NCBI Taxonomy" id="1070528"/>
    <lineage>
        <taxon>unclassified sequences</taxon>
        <taxon>metagenomes</taxon>
        <taxon>organismal metagenomes</taxon>
    </lineage>
</organism>
<dbReference type="AlphaFoldDB" id="A0A6C0F7D3"/>
<dbReference type="EMBL" id="MN738820">
    <property type="protein sequence ID" value="QHT37726.1"/>
    <property type="molecule type" value="Genomic_DNA"/>
</dbReference>
<dbReference type="GO" id="GO:0005634">
    <property type="term" value="C:nucleus"/>
    <property type="evidence" value="ECO:0007669"/>
    <property type="project" value="TreeGrafter"/>
</dbReference>
<dbReference type="InterPro" id="IPR002877">
    <property type="entry name" value="RNA_MeTrfase_FtsJ_dom"/>
</dbReference>
<dbReference type="GO" id="GO:0006370">
    <property type="term" value="P:7-methylguanosine mRNA capping"/>
    <property type="evidence" value="ECO:0007669"/>
    <property type="project" value="TreeGrafter"/>
</dbReference>
<dbReference type="Pfam" id="PF01728">
    <property type="entry name" value="FtsJ"/>
    <property type="match status" value="1"/>
</dbReference>
<dbReference type="InterPro" id="IPR029063">
    <property type="entry name" value="SAM-dependent_MTases_sf"/>
</dbReference>
<accession>A0A6C0F7D3</accession>
<dbReference type="GO" id="GO:0004483">
    <property type="term" value="F:methyltransferase cap1 activity"/>
    <property type="evidence" value="ECO:0007669"/>
    <property type="project" value="UniProtKB-ARBA"/>
</dbReference>
<dbReference type="PANTHER" id="PTHR16121">
    <property type="entry name" value="CAP-SPECIFIC MRNA (NUCLEOSIDE-2'-O-)-METHYLTRANSFERASE 1-RELATED"/>
    <property type="match status" value="1"/>
</dbReference>
<evidence type="ECO:0000259" key="1">
    <source>
        <dbReference type="Pfam" id="PF01728"/>
    </source>
</evidence>
<sequence>MSYYLLPRTNHIIHQFIDCIDTSEKIEPVISTSLAHYLYEIKKKLELIEKDWDLFKKYTNPYEYVHGIIPAKKKSVSKYRPLSRSYFKMIEIIHTFKINFESQNIRTFHLAEGPGGFIEAIANVRNKEEDIYIGISLLDDQNDPNIPAWKKSQQFLKDHKNVYIETGSDNTGNILTMENFIFCKETYGSTMNLVTADGGFDFSMDFNKQEINIAKLLFAQICYALILQKKNGTFVLKIFDCFMNHSIDILYILSSFYEKVYISKPNTSRYANSEKYIICKGFLYESSESYYPFIYRAFEKMITPTKEVTNIFRFLSVPVANLFITKLEEYNAIFGQQQVENIYQTIMLIDNKHNQEKIDLLIRNNIQKCIQWCTRFQIPYNVFLPQANETIFK</sequence>
<dbReference type="InterPro" id="IPR050851">
    <property type="entry name" value="mRNA_Cap_2O-Ribose_MeTrfase"/>
</dbReference>
<dbReference type="SUPFAM" id="SSF53335">
    <property type="entry name" value="S-adenosyl-L-methionine-dependent methyltransferases"/>
    <property type="match status" value="1"/>
</dbReference>